<dbReference type="PROSITE" id="PS50102">
    <property type="entry name" value="RRM"/>
    <property type="match status" value="1"/>
</dbReference>
<reference evidence="11" key="1">
    <citation type="submission" date="2021-04" db="EMBL/GenBank/DDBJ databases">
        <authorList>
            <consortium name="Wellcome Sanger Institute Data Sharing"/>
        </authorList>
    </citation>
    <scope>NUCLEOTIDE SEQUENCE [LARGE SCALE GENOMIC DNA]</scope>
</reference>
<dbReference type="InterPro" id="IPR035979">
    <property type="entry name" value="RBD_domain_sf"/>
</dbReference>
<reference evidence="11" key="2">
    <citation type="submission" date="2025-08" db="UniProtKB">
        <authorList>
            <consortium name="Ensembl"/>
        </authorList>
    </citation>
    <scope>IDENTIFICATION</scope>
</reference>
<dbReference type="InterPro" id="IPR034200">
    <property type="entry name" value="RDM1_RRM"/>
</dbReference>
<sequence length="273" mass="30662">MDILEFVVPVDNNKTLFVWDIQPSLSEAEVYHRLCVVFLSFGPLYLVKIRPNIPPQPAGFSAIIKFYSSVQASRAQQQTDGRCLFQTCPLKVRLSSKQIPHFLSDSSRPLSHARCLELANHCLGFNGWTSDIITLKELTNEAEEEEGEGEEAVRRRSLRFGCVLQLSFPRHRKTTRGAAVVDDSFTCTGPEVVLQTRCKLQKRVREQALVQAFSTVLLILLGNGDVMVEVRATSDQFGGEPTEGVIQVNELSWTDCDPDEEEGEDEEWALLMS</sequence>
<evidence type="ECO:0000313" key="11">
    <source>
        <dbReference type="Ensembl" id="ENSENLP00000045324.1"/>
    </source>
</evidence>
<dbReference type="AlphaFoldDB" id="A0A665WML8"/>
<dbReference type="Pfam" id="PF25517">
    <property type="entry name" value="DSRM_RDM1"/>
    <property type="match status" value="1"/>
</dbReference>
<dbReference type="PANTHER" id="PTHR31164:SF1">
    <property type="entry name" value="RAD52 MOTIF-CONTAINING PROTEIN 1"/>
    <property type="match status" value="1"/>
</dbReference>
<dbReference type="GO" id="GO:0005737">
    <property type="term" value="C:cytoplasm"/>
    <property type="evidence" value="ECO:0007669"/>
    <property type="project" value="UniProtKB-SubCell"/>
</dbReference>
<dbReference type="InterPro" id="IPR040224">
    <property type="entry name" value="RDM1"/>
</dbReference>
<keyword evidence="12" id="KW-1185">Reference proteome</keyword>
<comment type="subunit">
    <text evidence="3">Homodimer.</text>
</comment>
<keyword evidence="7" id="KW-0238">DNA-binding</keyword>
<evidence type="ECO:0000256" key="4">
    <source>
        <dbReference type="ARBA" id="ARBA00013723"/>
    </source>
</evidence>
<dbReference type="InterPro" id="IPR012677">
    <property type="entry name" value="Nucleotide-bd_a/b_plait_sf"/>
</dbReference>
<gene>
    <name evidence="11" type="primary">rdm1</name>
</gene>
<evidence type="ECO:0000259" key="10">
    <source>
        <dbReference type="PROSITE" id="PS50102"/>
    </source>
</evidence>
<dbReference type="InterPro" id="IPR057652">
    <property type="entry name" value="DSRM_RDM1"/>
</dbReference>
<keyword evidence="5" id="KW-0963">Cytoplasm</keyword>
<keyword evidence="6 9" id="KW-0694">RNA-binding</keyword>
<reference evidence="11" key="3">
    <citation type="submission" date="2025-09" db="UniProtKB">
        <authorList>
            <consortium name="Ensembl"/>
        </authorList>
    </citation>
    <scope>IDENTIFICATION</scope>
</reference>
<dbReference type="OMA" id="PAYECRS"/>
<evidence type="ECO:0000256" key="7">
    <source>
        <dbReference type="ARBA" id="ARBA00023125"/>
    </source>
</evidence>
<dbReference type="GO" id="GO:0003723">
    <property type="term" value="F:RNA binding"/>
    <property type="evidence" value="ECO:0007669"/>
    <property type="project" value="UniProtKB-UniRule"/>
</dbReference>
<dbReference type="Ensembl" id="ENSENLT00000046447.1">
    <property type="protein sequence ID" value="ENSENLP00000045324.1"/>
    <property type="gene ID" value="ENSENLG00000019272.1"/>
</dbReference>
<evidence type="ECO:0000256" key="1">
    <source>
        <dbReference type="ARBA" id="ARBA00004496"/>
    </source>
</evidence>
<dbReference type="RefSeq" id="XP_029364787.1">
    <property type="nucleotide sequence ID" value="XM_029508927.1"/>
</dbReference>
<dbReference type="PANTHER" id="PTHR31164">
    <property type="entry name" value="RAD52 MOTIF-CONTAINING PROTEIN 1"/>
    <property type="match status" value="1"/>
</dbReference>
<dbReference type="SUPFAM" id="SSF54928">
    <property type="entry name" value="RNA-binding domain, RBD"/>
    <property type="match status" value="1"/>
</dbReference>
<evidence type="ECO:0000256" key="9">
    <source>
        <dbReference type="PROSITE-ProRule" id="PRU00176"/>
    </source>
</evidence>
<dbReference type="InterPro" id="IPR000504">
    <property type="entry name" value="RRM_dom"/>
</dbReference>
<evidence type="ECO:0000256" key="2">
    <source>
        <dbReference type="ARBA" id="ARBA00004604"/>
    </source>
</evidence>
<dbReference type="GO" id="GO:0005730">
    <property type="term" value="C:nucleolus"/>
    <property type="evidence" value="ECO:0007669"/>
    <property type="project" value="UniProtKB-SubCell"/>
</dbReference>
<dbReference type="GeneID" id="115047778"/>
<dbReference type="OrthoDB" id="6287754at2759"/>
<keyword evidence="8" id="KW-0539">Nucleus</keyword>
<protein>
    <recommendedName>
        <fullName evidence="4">RAD52 motif-containing protein 1</fullName>
    </recommendedName>
</protein>
<evidence type="ECO:0000256" key="5">
    <source>
        <dbReference type="ARBA" id="ARBA00022490"/>
    </source>
</evidence>
<accession>A0A665WML8</accession>
<dbReference type="Proteomes" id="UP000472264">
    <property type="component" value="Chromosome 8"/>
</dbReference>
<dbReference type="FunCoup" id="A0A665WML8">
    <property type="interactions" value="240"/>
</dbReference>
<dbReference type="CTD" id="201299"/>
<evidence type="ECO:0000256" key="6">
    <source>
        <dbReference type="ARBA" id="ARBA00022884"/>
    </source>
</evidence>
<evidence type="ECO:0000256" key="3">
    <source>
        <dbReference type="ARBA" id="ARBA00011738"/>
    </source>
</evidence>
<dbReference type="InParanoid" id="A0A665WML8"/>
<dbReference type="Gene3D" id="3.30.70.330">
    <property type="match status" value="1"/>
</dbReference>
<feature type="domain" description="RRM" evidence="10">
    <location>
        <begin position="14"/>
        <end position="97"/>
    </location>
</feature>
<proteinExistence type="predicted"/>
<evidence type="ECO:0000313" key="12">
    <source>
        <dbReference type="Proteomes" id="UP000472264"/>
    </source>
</evidence>
<dbReference type="SUPFAM" id="SSF54768">
    <property type="entry name" value="dsRNA-binding domain-like"/>
    <property type="match status" value="1"/>
</dbReference>
<dbReference type="CDD" id="cd12364">
    <property type="entry name" value="RRM_RDM1"/>
    <property type="match status" value="1"/>
</dbReference>
<comment type="subcellular location">
    <subcellularLocation>
        <location evidence="1">Cytoplasm</location>
    </subcellularLocation>
    <subcellularLocation>
        <location evidence="2">Nucleus</location>
        <location evidence="2">Nucleolus</location>
    </subcellularLocation>
</comment>
<name>A0A665WML8_ECHNA</name>
<evidence type="ECO:0000256" key="8">
    <source>
        <dbReference type="ARBA" id="ARBA00023242"/>
    </source>
</evidence>
<organism evidence="11 12">
    <name type="scientific">Echeneis naucrates</name>
    <name type="common">Live sharksucker</name>
    <dbReference type="NCBI Taxonomy" id="173247"/>
    <lineage>
        <taxon>Eukaryota</taxon>
        <taxon>Metazoa</taxon>
        <taxon>Chordata</taxon>
        <taxon>Craniata</taxon>
        <taxon>Vertebrata</taxon>
        <taxon>Euteleostomi</taxon>
        <taxon>Actinopterygii</taxon>
        <taxon>Neopterygii</taxon>
        <taxon>Teleostei</taxon>
        <taxon>Neoteleostei</taxon>
        <taxon>Acanthomorphata</taxon>
        <taxon>Carangaria</taxon>
        <taxon>Carangiformes</taxon>
        <taxon>Echeneidae</taxon>
        <taxon>Echeneis</taxon>
    </lineage>
</organism>
<dbReference type="GO" id="GO:0003677">
    <property type="term" value="F:DNA binding"/>
    <property type="evidence" value="ECO:0007669"/>
    <property type="project" value="UniProtKB-KW"/>
</dbReference>